<evidence type="ECO:0000256" key="4">
    <source>
        <dbReference type="ARBA" id="ARBA00022842"/>
    </source>
</evidence>
<reference evidence="6" key="1">
    <citation type="submission" date="2024-06" db="EMBL/GenBank/DDBJ databases">
        <title>Methylostella associata gen. nov., sp. nov., a novel Ancalomicrobiaceae-affiliated facultatively methylotrophic bacteria that feed on methanotrophs of the genus Methylococcus.</title>
        <authorList>
            <person name="Saltykova V."/>
            <person name="Danilova O.V."/>
            <person name="Oshkin I.Y."/>
            <person name="Belova S.E."/>
            <person name="Pimenov N.V."/>
            <person name="Dedysh S.N."/>
        </authorList>
    </citation>
    <scope>NUCLEOTIDE SEQUENCE</scope>
    <source>
        <strain evidence="6">S20</strain>
    </source>
</reference>
<keyword evidence="2" id="KW-0479">Metal-binding</keyword>
<keyword evidence="4" id="KW-0460">Magnesium</keyword>
<protein>
    <submittedName>
        <fullName evidence="6">ChbG/HpnK family deacetylase</fullName>
    </submittedName>
</protein>
<dbReference type="KEGG" id="mflg:ABS361_08850"/>
<dbReference type="CDD" id="cd10807">
    <property type="entry name" value="YdjC_like_3"/>
    <property type="match status" value="1"/>
</dbReference>
<proteinExistence type="predicted"/>
<dbReference type="PANTHER" id="PTHR31609:SF1">
    <property type="entry name" value="CARBOHYDRATE DEACETYLASE"/>
    <property type="match status" value="1"/>
</dbReference>
<evidence type="ECO:0000256" key="5">
    <source>
        <dbReference type="ARBA" id="ARBA00023277"/>
    </source>
</evidence>
<dbReference type="Pfam" id="PF04794">
    <property type="entry name" value="YdjC"/>
    <property type="match status" value="1"/>
</dbReference>
<dbReference type="InterPro" id="IPR011330">
    <property type="entry name" value="Glyco_hydro/deAcase_b/a-brl"/>
</dbReference>
<dbReference type="AlphaFoldDB" id="A0AAU7XDY9"/>
<evidence type="ECO:0000256" key="3">
    <source>
        <dbReference type="ARBA" id="ARBA00022801"/>
    </source>
</evidence>
<dbReference type="InterPro" id="IPR006879">
    <property type="entry name" value="YdjC-like"/>
</dbReference>
<dbReference type="EMBL" id="CP158568">
    <property type="protein sequence ID" value="XBY46307.1"/>
    <property type="molecule type" value="Genomic_DNA"/>
</dbReference>
<evidence type="ECO:0000256" key="1">
    <source>
        <dbReference type="ARBA" id="ARBA00001946"/>
    </source>
</evidence>
<dbReference type="GO" id="GO:0016787">
    <property type="term" value="F:hydrolase activity"/>
    <property type="evidence" value="ECO:0007669"/>
    <property type="project" value="UniProtKB-KW"/>
</dbReference>
<dbReference type="PANTHER" id="PTHR31609">
    <property type="entry name" value="YDJC DEACETYLASE FAMILY MEMBER"/>
    <property type="match status" value="1"/>
</dbReference>
<dbReference type="Gene3D" id="3.20.20.370">
    <property type="entry name" value="Glycoside hydrolase/deacetylase"/>
    <property type="match status" value="1"/>
</dbReference>
<dbReference type="SUPFAM" id="SSF88713">
    <property type="entry name" value="Glycoside hydrolase/deacetylase"/>
    <property type="match status" value="1"/>
</dbReference>
<evidence type="ECO:0000313" key="6">
    <source>
        <dbReference type="EMBL" id="XBY46307.1"/>
    </source>
</evidence>
<dbReference type="GO" id="GO:0019213">
    <property type="term" value="F:deacetylase activity"/>
    <property type="evidence" value="ECO:0007669"/>
    <property type="project" value="TreeGrafter"/>
</dbReference>
<evidence type="ECO:0000256" key="2">
    <source>
        <dbReference type="ARBA" id="ARBA00022723"/>
    </source>
</evidence>
<name>A0AAU7XDY9_9HYPH</name>
<dbReference type="GO" id="GO:0046872">
    <property type="term" value="F:metal ion binding"/>
    <property type="evidence" value="ECO:0007669"/>
    <property type="project" value="UniProtKB-KW"/>
</dbReference>
<dbReference type="RefSeq" id="WP_407051402.1">
    <property type="nucleotide sequence ID" value="NZ_CP158568.1"/>
</dbReference>
<accession>A0AAU7XDY9</accession>
<sequence length="327" mass="35430">MDLFLSLVPSTVVSRWPIRNVTIGARKTCTPRDETSIPSRRSETRMNHGRIILCIDDFGLSEGIDEAVIALIDDGRMTATSVMVGGPTAEQNAARLLARADLADIGLHLTLTDLAPLGAMPGFAPQGVPPRLGPLVAKGVAMLLPYSEIKAEIGRQIDRFEALFGRAPDHVDGHQHVHLLPQVRNALMAHFDSGRLRADRTYVRSCAEPMARIVRRGIEVPKTAFLSLLAGGLVRECAARGIRTNDSFRGVTAFRTDRPFGETFRLFLDAGGRVPLAMCHPAIGGPFHATDPIGAARMHEFAYYAGPAFAADLTAAGMKPARMRDFS</sequence>
<gene>
    <name evidence="6" type="ORF">ABS361_08850</name>
</gene>
<keyword evidence="3" id="KW-0378">Hydrolase</keyword>
<organism evidence="6">
    <name type="scientific">Methyloraptor flagellatus</name>
    <dbReference type="NCBI Taxonomy" id="3162530"/>
    <lineage>
        <taxon>Bacteria</taxon>
        <taxon>Pseudomonadati</taxon>
        <taxon>Pseudomonadota</taxon>
        <taxon>Alphaproteobacteria</taxon>
        <taxon>Hyphomicrobiales</taxon>
        <taxon>Ancalomicrobiaceae</taxon>
        <taxon>Methyloraptor</taxon>
    </lineage>
</organism>
<dbReference type="GO" id="GO:0005975">
    <property type="term" value="P:carbohydrate metabolic process"/>
    <property type="evidence" value="ECO:0007669"/>
    <property type="project" value="InterPro"/>
</dbReference>
<comment type="cofactor">
    <cofactor evidence="1">
        <name>Mg(2+)</name>
        <dbReference type="ChEBI" id="CHEBI:18420"/>
    </cofactor>
</comment>
<keyword evidence="5" id="KW-0119">Carbohydrate metabolism</keyword>